<feature type="transmembrane region" description="Helical" evidence="6">
    <location>
        <begin position="328"/>
        <end position="348"/>
    </location>
</feature>
<feature type="transmembrane region" description="Helical" evidence="6">
    <location>
        <begin position="41"/>
        <end position="64"/>
    </location>
</feature>
<feature type="transmembrane region" description="Helical" evidence="6">
    <location>
        <begin position="249"/>
        <end position="270"/>
    </location>
</feature>
<feature type="transmembrane region" description="Helical" evidence="6">
    <location>
        <begin position="73"/>
        <end position="92"/>
    </location>
</feature>
<protein>
    <submittedName>
        <fullName evidence="7">Membrane protein involved in the export of O-antigen and teichoic acid</fullName>
    </submittedName>
</protein>
<organism evidence="7 8">
    <name type="scientific">Dokdonia pacifica</name>
    <dbReference type="NCBI Taxonomy" id="1627892"/>
    <lineage>
        <taxon>Bacteria</taxon>
        <taxon>Pseudomonadati</taxon>
        <taxon>Bacteroidota</taxon>
        <taxon>Flavobacteriia</taxon>
        <taxon>Flavobacteriales</taxon>
        <taxon>Flavobacteriaceae</taxon>
        <taxon>Dokdonia</taxon>
    </lineage>
</organism>
<reference evidence="7 8" key="1">
    <citation type="submission" date="2017-06" db="EMBL/GenBank/DDBJ databases">
        <authorList>
            <person name="Kim H.J."/>
            <person name="Triplett B.A."/>
        </authorList>
    </citation>
    <scope>NUCLEOTIDE SEQUENCE [LARGE SCALE GENOMIC DNA]</scope>
    <source>
        <strain evidence="7 8">DSM 25597</strain>
    </source>
</reference>
<evidence type="ECO:0000256" key="6">
    <source>
        <dbReference type="SAM" id="Phobius"/>
    </source>
</evidence>
<feature type="transmembrane region" description="Helical" evidence="6">
    <location>
        <begin position="209"/>
        <end position="229"/>
    </location>
</feature>
<evidence type="ECO:0000256" key="3">
    <source>
        <dbReference type="ARBA" id="ARBA00022692"/>
    </source>
</evidence>
<dbReference type="PANTHER" id="PTHR30250:SF11">
    <property type="entry name" value="O-ANTIGEN TRANSPORTER-RELATED"/>
    <property type="match status" value="1"/>
</dbReference>
<dbReference type="Pfam" id="PF13440">
    <property type="entry name" value="Polysacc_synt_3"/>
    <property type="match status" value="1"/>
</dbReference>
<feature type="transmembrane region" description="Helical" evidence="6">
    <location>
        <begin position="169"/>
        <end position="188"/>
    </location>
</feature>
<keyword evidence="2" id="KW-1003">Cell membrane</keyword>
<keyword evidence="8" id="KW-1185">Reference proteome</keyword>
<feature type="transmembrane region" description="Helical" evidence="6">
    <location>
        <begin position="7"/>
        <end position="29"/>
    </location>
</feature>
<keyword evidence="3 6" id="KW-0812">Transmembrane</keyword>
<keyword evidence="5 6" id="KW-0472">Membrane</keyword>
<feature type="transmembrane region" description="Helical" evidence="6">
    <location>
        <begin position="290"/>
        <end position="308"/>
    </location>
</feature>
<feature type="transmembrane region" description="Helical" evidence="6">
    <location>
        <begin position="383"/>
        <end position="407"/>
    </location>
</feature>
<evidence type="ECO:0000256" key="5">
    <source>
        <dbReference type="ARBA" id="ARBA00023136"/>
    </source>
</evidence>
<dbReference type="Proteomes" id="UP000198379">
    <property type="component" value="Unassembled WGS sequence"/>
</dbReference>
<keyword evidence="4 6" id="KW-1133">Transmembrane helix</keyword>
<evidence type="ECO:0000256" key="2">
    <source>
        <dbReference type="ARBA" id="ARBA00022475"/>
    </source>
</evidence>
<feature type="transmembrane region" description="Helical" evidence="6">
    <location>
        <begin position="143"/>
        <end position="163"/>
    </location>
</feature>
<dbReference type="OrthoDB" id="1223436at2"/>
<dbReference type="EMBL" id="FZNY01000002">
    <property type="protein sequence ID" value="SNR72002.1"/>
    <property type="molecule type" value="Genomic_DNA"/>
</dbReference>
<dbReference type="PANTHER" id="PTHR30250">
    <property type="entry name" value="PST FAMILY PREDICTED COLANIC ACID TRANSPORTER"/>
    <property type="match status" value="1"/>
</dbReference>
<feature type="transmembrane region" description="Helical" evidence="6">
    <location>
        <begin position="360"/>
        <end position="377"/>
    </location>
</feature>
<feature type="transmembrane region" description="Helical" evidence="6">
    <location>
        <begin position="419"/>
        <end position="439"/>
    </location>
</feature>
<dbReference type="AlphaFoldDB" id="A0A238YLX9"/>
<gene>
    <name evidence="7" type="ORF">SAMN06265376_102180</name>
</gene>
<name>A0A238YLX9_9FLAO</name>
<dbReference type="RefSeq" id="WP_089370953.1">
    <property type="nucleotide sequence ID" value="NZ_BMEP01000001.1"/>
</dbReference>
<evidence type="ECO:0000313" key="7">
    <source>
        <dbReference type="EMBL" id="SNR72002.1"/>
    </source>
</evidence>
<evidence type="ECO:0000313" key="8">
    <source>
        <dbReference type="Proteomes" id="UP000198379"/>
    </source>
</evidence>
<dbReference type="InterPro" id="IPR050833">
    <property type="entry name" value="Poly_Biosynth_Transport"/>
</dbReference>
<evidence type="ECO:0000256" key="4">
    <source>
        <dbReference type="ARBA" id="ARBA00022989"/>
    </source>
</evidence>
<accession>A0A238YLX9</accession>
<feature type="transmembrane region" description="Helical" evidence="6">
    <location>
        <begin position="112"/>
        <end position="136"/>
    </location>
</feature>
<proteinExistence type="predicted"/>
<dbReference type="GO" id="GO:0005886">
    <property type="term" value="C:plasma membrane"/>
    <property type="evidence" value="ECO:0007669"/>
    <property type="project" value="UniProtKB-SubCell"/>
</dbReference>
<sequence>MRKDVILLFVFNLVNSSTQFALVLILSRFLDQEDYATYRQFFLPFEVLAPLLGLGLSNTIFYFFPRFENKIKLLQTCLSIVLVISIIFQLIISLGADYHIATLLKNDSLINYFYILGLFSFFSLSNTVMYSYFILIKKTKTSLVINFIGNIILLLGMLFLAMYYSSLEFILIFRTVVFAIIFILMLLQTKAYIFQYKNWGNFKIDLNKIFMYSYPVGLSLLVGVISYKIDKILVSNFTSPEDYAIYINGAFEVPLISIVTSSIAGATFGVMTQYCKDKNYTLALSLFKKITITSALVLFPSFAFLFWYSKDVILLLFGETYEASHYIFKVYLFLLPIRIIQYGNVLIALDKASILLKRSLIELILSLVLSLLFYQLAGINGIAYGLIISVLFWTVPFNLSVISKGFGVSILELIPYKKLSVIILSAFIGTIVSELIQIISIELNIFFDIVITSIVYGLLLILFKYITYDPNVKIKIRLSCLD</sequence>
<feature type="transmembrane region" description="Helical" evidence="6">
    <location>
        <begin position="445"/>
        <end position="467"/>
    </location>
</feature>
<comment type="subcellular location">
    <subcellularLocation>
        <location evidence="1">Cell membrane</location>
        <topology evidence="1">Multi-pass membrane protein</topology>
    </subcellularLocation>
</comment>
<evidence type="ECO:0000256" key="1">
    <source>
        <dbReference type="ARBA" id="ARBA00004651"/>
    </source>
</evidence>